<feature type="repeat" description="TPR" evidence="2">
    <location>
        <begin position="57"/>
        <end position="90"/>
    </location>
</feature>
<keyword evidence="3" id="KW-0175">Coiled coil</keyword>
<dbReference type="PANTHER" id="PTHR12558">
    <property type="entry name" value="CELL DIVISION CYCLE 16,23,27"/>
    <property type="match status" value="1"/>
</dbReference>
<feature type="coiled-coil region" evidence="3">
    <location>
        <begin position="29"/>
        <end position="56"/>
    </location>
</feature>
<dbReference type="GeneID" id="68216573"/>
<name>A0A8E5XRC9_9PHAE</name>
<dbReference type="PANTHER" id="PTHR12558:SF13">
    <property type="entry name" value="CELL DIVISION CYCLE PROTEIN 27 HOMOLOG"/>
    <property type="match status" value="1"/>
</dbReference>
<dbReference type="PROSITE" id="PS50005">
    <property type="entry name" value="TPR"/>
    <property type="match status" value="3"/>
</dbReference>
<keyword evidence="4" id="KW-0812">Transmembrane</keyword>
<reference evidence="5" key="1">
    <citation type="submission" date="2021-03" db="EMBL/GenBank/DDBJ databases">
        <title>The complete chloroplast genome of Ishige okamurae.</title>
        <authorList>
            <person name="Wang X."/>
        </authorList>
    </citation>
    <scope>NUCLEOTIDE SEQUENCE</scope>
</reference>
<accession>A0A8E5XRC9</accession>
<evidence type="ECO:0000256" key="3">
    <source>
        <dbReference type="SAM" id="Coils"/>
    </source>
</evidence>
<evidence type="ECO:0000313" key="5">
    <source>
        <dbReference type="EMBL" id="QVJ99570.1"/>
    </source>
</evidence>
<dbReference type="InterPro" id="IPR019734">
    <property type="entry name" value="TPR_rpt"/>
</dbReference>
<feature type="transmembrane region" description="Helical" evidence="4">
    <location>
        <begin position="12"/>
        <end position="30"/>
    </location>
</feature>
<evidence type="ECO:0000256" key="2">
    <source>
        <dbReference type="PROSITE-ProRule" id="PRU00339"/>
    </source>
</evidence>
<dbReference type="Pfam" id="PF13181">
    <property type="entry name" value="TPR_8"/>
    <property type="match status" value="3"/>
</dbReference>
<dbReference type="RefSeq" id="YP_010185226.1">
    <property type="nucleotide sequence ID" value="NC_058314.1"/>
</dbReference>
<proteinExistence type="predicted"/>
<evidence type="ECO:0000256" key="1">
    <source>
        <dbReference type="ARBA" id="ARBA00022803"/>
    </source>
</evidence>
<dbReference type="EMBL" id="MW762687">
    <property type="protein sequence ID" value="QVJ99570.1"/>
    <property type="molecule type" value="Genomic_DNA"/>
</dbReference>
<feature type="repeat" description="TPR" evidence="2">
    <location>
        <begin position="96"/>
        <end position="129"/>
    </location>
</feature>
<keyword evidence="5" id="KW-0150">Chloroplast</keyword>
<organism evidence="5">
    <name type="scientific">Ishige okamurae</name>
    <dbReference type="NCBI Taxonomy" id="233772"/>
    <lineage>
        <taxon>Eukaryota</taxon>
        <taxon>Sar</taxon>
        <taxon>Stramenopiles</taxon>
        <taxon>Ochrophyta</taxon>
        <taxon>PX clade</taxon>
        <taxon>Phaeophyceae</taxon>
        <taxon>Ectocarpales</taxon>
        <taxon>Ishigeaceae</taxon>
        <taxon>Ishige</taxon>
    </lineage>
</organism>
<gene>
    <name evidence="5" type="primary">ycf37</name>
</gene>
<protein>
    <recommendedName>
        <fullName evidence="6">Ycf37</fullName>
    </recommendedName>
</protein>
<evidence type="ECO:0000256" key="4">
    <source>
        <dbReference type="SAM" id="Phobius"/>
    </source>
</evidence>
<keyword evidence="4" id="KW-1133">Transmembrane helix</keyword>
<dbReference type="SMART" id="SM00028">
    <property type="entry name" value="TPR"/>
    <property type="match status" value="3"/>
</dbReference>
<geneLocation type="chloroplast" evidence="5"/>
<keyword evidence="4" id="KW-0472">Membrane</keyword>
<evidence type="ECO:0008006" key="6">
    <source>
        <dbReference type="Google" id="ProtNLM"/>
    </source>
</evidence>
<keyword evidence="1 2" id="KW-0802">TPR repeat</keyword>
<sequence>MMNLSINSIFPLLYATVLFLILTIISFYIIQQISKIQATEKRIIRLEKKIQNGSATSDDHYKLGQFYLRKKLFNKAILSFRKAVQSWDRNDQIGLGSLYNTLGFTYFSLKEYQCAIYYYEIAVKIIPDYILVVRNLGYTYEQLKLYSQAYKCYNKMLSRNKDEQLLISQLVRVKRKLDLQEIDLN</sequence>
<feature type="repeat" description="TPR" evidence="2">
    <location>
        <begin position="130"/>
        <end position="163"/>
    </location>
</feature>
<keyword evidence="5" id="KW-0934">Plastid</keyword>
<dbReference type="AlphaFoldDB" id="A0A8E5XRC9"/>